<dbReference type="PROSITE" id="PS50035">
    <property type="entry name" value="PLD"/>
    <property type="match status" value="1"/>
</dbReference>
<evidence type="ECO:0000256" key="6">
    <source>
        <dbReference type="ARBA" id="ARBA00023098"/>
    </source>
</evidence>
<dbReference type="OrthoDB" id="5294698at2"/>
<feature type="domain" description="PLD phosphodiesterase" evidence="8">
    <location>
        <begin position="145"/>
        <end position="172"/>
    </location>
</feature>
<dbReference type="Proteomes" id="UP000319212">
    <property type="component" value="Unassembled WGS sequence"/>
</dbReference>
<name>A0A502DZY5_9BURK</name>
<dbReference type="PANTHER" id="PTHR43856:SF1">
    <property type="entry name" value="MITOCHONDRIAL CARDIOLIPIN HYDROLASE"/>
    <property type="match status" value="1"/>
</dbReference>
<dbReference type="GO" id="GO:0004630">
    <property type="term" value="F:phospholipase D activity"/>
    <property type="evidence" value="ECO:0007669"/>
    <property type="project" value="UniProtKB-EC"/>
</dbReference>
<dbReference type="GO" id="GO:0006793">
    <property type="term" value="P:phosphorus metabolic process"/>
    <property type="evidence" value="ECO:0007669"/>
    <property type="project" value="UniProtKB-ARBA"/>
</dbReference>
<evidence type="ECO:0000313" key="10">
    <source>
        <dbReference type="Proteomes" id="UP000319212"/>
    </source>
</evidence>
<sequence length="221" mass="24356">MRVGQRTGAAAPLGVIRPMKRLHGLALLRFFRLGGLLAATMASPLQAKGIDITLPPPASGASAQVFFSPDAETDQAIAQAIADARRRVWVAGYFFTSSALAKALDQAKARGLDVRVLLDRSQVTLKYSSATYFHNKGVPLWINARYPVMHHKFVLIDADTVGFGSMNFTRAGAQQNAENFNLFRRWPQLASTYAKEFERLQQESEPYRPGMAFDSATQPKP</sequence>
<dbReference type="InterPro" id="IPR025202">
    <property type="entry name" value="PLD-like_dom"/>
</dbReference>
<keyword evidence="6" id="KW-0443">Lipid metabolism</keyword>
<gene>
    <name evidence="9" type="ORF">EAH82_05580</name>
</gene>
<evidence type="ECO:0000256" key="7">
    <source>
        <dbReference type="SAM" id="MobiDB-lite"/>
    </source>
</evidence>
<evidence type="ECO:0000256" key="4">
    <source>
        <dbReference type="ARBA" id="ARBA00022801"/>
    </source>
</evidence>
<protein>
    <recommendedName>
        <fullName evidence="3">phospholipase D</fullName>
        <ecNumber evidence="3">3.1.4.4</ecNumber>
    </recommendedName>
</protein>
<dbReference type="EMBL" id="RCZI01000001">
    <property type="protein sequence ID" value="TPG30913.1"/>
    <property type="molecule type" value="Genomic_DNA"/>
</dbReference>
<dbReference type="AlphaFoldDB" id="A0A502DZY5"/>
<keyword evidence="5" id="KW-0442">Lipid degradation</keyword>
<dbReference type="EC" id="3.1.4.4" evidence="3"/>
<comment type="catalytic activity">
    <reaction evidence="1">
        <text>a 1,2-diacyl-sn-glycero-3-phosphocholine + H2O = a 1,2-diacyl-sn-glycero-3-phosphate + choline + H(+)</text>
        <dbReference type="Rhea" id="RHEA:14445"/>
        <dbReference type="ChEBI" id="CHEBI:15354"/>
        <dbReference type="ChEBI" id="CHEBI:15377"/>
        <dbReference type="ChEBI" id="CHEBI:15378"/>
        <dbReference type="ChEBI" id="CHEBI:57643"/>
        <dbReference type="ChEBI" id="CHEBI:58608"/>
        <dbReference type="EC" id="3.1.4.4"/>
    </reaction>
</comment>
<keyword evidence="4" id="KW-0378">Hydrolase</keyword>
<evidence type="ECO:0000256" key="5">
    <source>
        <dbReference type="ARBA" id="ARBA00022963"/>
    </source>
</evidence>
<feature type="region of interest" description="Disordered" evidence="7">
    <location>
        <begin position="202"/>
        <end position="221"/>
    </location>
</feature>
<dbReference type="GO" id="GO:0016042">
    <property type="term" value="P:lipid catabolic process"/>
    <property type="evidence" value="ECO:0007669"/>
    <property type="project" value="UniProtKB-KW"/>
</dbReference>
<evidence type="ECO:0000256" key="1">
    <source>
        <dbReference type="ARBA" id="ARBA00000798"/>
    </source>
</evidence>
<evidence type="ECO:0000256" key="2">
    <source>
        <dbReference type="ARBA" id="ARBA00008664"/>
    </source>
</evidence>
<evidence type="ECO:0000256" key="3">
    <source>
        <dbReference type="ARBA" id="ARBA00012027"/>
    </source>
</evidence>
<dbReference type="Gene3D" id="3.30.870.10">
    <property type="entry name" value="Endonuclease Chain A"/>
    <property type="match status" value="1"/>
</dbReference>
<dbReference type="SUPFAM" id="SSF56024">
    <property type="entry name" value="Phospholipase D/nuclease"/>
    <property type="match status" value="1"/>
</dbReference>
<reference evidence="9 10" key="1">
    <citation type="journal article" date="2019" name="Environ. Microbiol.">
        <title>Species interactions and distinct microbial communities in high Arctic permafrost affected cryosols are associated with the CH4 and CO2 gas fluxes.</title>
        <authorList>
            <person name="Altshuler I."/>
            <person name="Hamel J."/>
            <person name="Turney S."/>
            <person name="Magnuson E."/>
            <person name="Levesque R."/>
            <person name="Greer C."/>
            <person name="Whyte L.G."/>
        </authorList>
    </citation>
    <scope>NUCLEOTIDE SEQUENCE [LARGE SCALE GENOMIC DNA]</scope>
    <source>
        <strain evidence="9 10">S06.C</strain>
    </source>
</reference>
<accession>A0A502DZY5</accession>
<comment type="caution">
    <text evidence="9">The sequence shown here is derived from an EMBL/GenBank/DDBJ whole genome shotgun (WGS) entry which is preliminary data.</text>
</comment>
<comment type="similarity">
    <text evidence="2">Belongs to the phospholipase D family.</text>
</comment>
<dbReference type="GO" id="GO:0016891">
    <property type="term" value="F:RNA endonuclease activity producing 5'-phosphomonoesters, hydrolytic mechanism"/>
    <property type="evidence" value="ECO:0007669"/>
    <property type="project" value="TreeGrafter"/>
</dbReference>
<organism evidence="9 10">
    <name type="scientific">Variovorax guangxiensis</name>
    <dbReference type="NCBI Taxonomy" id="1775474"/>
    <lineage>
        <taxon>Bacteria</taxon>
        <taxon>Pseudomonadati</taxon>
        <taxon>Pseudomonadota</taxon>
        <taxon>Betaproteobacteria</taxon>
        <taxon>Burkholderiales</taxon>
        <taxon>Comamonadaceae</taxon>
        <taxon>Variovorax</taxon>
    </lineage>
</organism>
<proteinExistence type="inferred from homology"/>
<dbReference type="InterPro" id="IPR001736">
    <property type="entry name" value="PLipase_D/transphosphatidylase"/>
</dbReference>
<dbReference type="Pfam" id="PF13091">
    <property type="entry name" value="PLDc_2"/>
    <property type="match status" value="1"/>
</dbReference>
<evidence type="ECO:0000259" key="8">
    <source>
        <dbReference type="PROSITE" id="PS50035"/>
    </source>
</evidence>
<evidence type="ECO:0000313" key="9">
    <source>
        <dbReference type="EMBL" id="TPG30913.1"/>
    </source>
</evidence>
<dbReference type="PANTHER" id="PTHR43856">
    <property type="entry name" value="CARDIOLIPIN HYDROLASE"/>
    <property type="match status" value="1"/>
</dbReference>
<dbReference type="InterPro" id="IPR051406">
    <property type="entry name" value="PLD_domain"/>
</dbReference>